<organism evidence="4">
    <name type="scientific">freshwater metagenome</name>
    <dbReference type="NCBI Taxonomy" id="449393"/>
    <lineage>
        <taxon>unclassified sequences</taxon>
        <taxon>metagenomes</taxon>
        <taxon>ecological metagenomes</taxon>
    </lineage>
</organism>
<protein>
    <submittedName>
        <fullName evidence="4">Unannotated protein</fullName>
    </submittedName>
</protein>
<name>A0A6J7RUW5_9ZZZZ</name>
<dbReference type="EMBL" id="CAFBLY010000055">
    <property type="protein sequence ID" value="CAB4884219.1"/>
    <property type="molecule type" value="Genomic_DNA"/>
</dbReference>
<feature type="coiled-coil region" evidence="1">
    <location>
        <begin position="56"/>
        <end position="91"/>
    </location>
</feature>
<feature type="region of interest" description="Disordered" evidence="2">
    <location>
        <begin position="123"/>
        <end position="144"/>
    </location>
</feature>
<sequence>MATSARRIGISTVITTALILSSVNPTMADDDSKSKPETKMKIQNKKVKLKFGIEEYKAAMETRDEAREKINETFKKAIKKATRDANEALANALTPEERMIIMNNFKNARRAAVALRNSALQALGSLPAPPVEAKKDKKRRTLAP</sequence>
<evidence type="ECO:0000256" key="2">
    <source>
        <dbReference type="SAM" id="MobiDB-lite"/>
    </source>
</evidence>
<evidence type="ECO:0000313" key="3">
    <source>
        <dbReference type="EMBL" id="CAB4884219.1"/>
    </source>
</evidence>
<reference evidence="4" key="1">
    <citation type="submission" date="2020-05" db="EMBL/GenBank/DDBJ databases">
        <authorList>
            <person name="Chiriac C."/>
            <person name="Salcher M."/>
            <person name="Ghai R."/>
            <person name="Kavagutti S V."/>
        </authorList>
    </citation>
    <scope>NUCLEOTIDE SEQUENCE</scope>
</reference>
<evidence type="ECO:0000256" key="1">
    <source>
        <dbReference type="SAM" id="Coils"/>
    </source>
</evidence>
<accession>A0A6J7RUW5</accession>
<dbReference type="AlphaFoldDB" id="A0A6J7RUW5"/>
<dbReference type="EMBL" id="CAFBPV010000074">
    <property type="protein sequence ID" value="CAB5032198.1"/>
    <property type="molecule type" value="Genomic_DNA"/>
</dbReference>
<evidence type="ECO:0000313" key="4">
    <source>
        <dbReference type="EMBL" id="CAB5032198.1"/>
    </source>
</evidence>
<keyword evidence="1" id="KW-0175">Coiled coil</keyword>
<proteinExistence type="predicted"/>
<gene>
    <name evidence="3" type="ORF">UFOPK3480_00734</name>
    <name evidence="4" type="ORF">UFOPK4165_00796</name>
</gene>